<gene>
    <name evidence="2" type="ORF">DPMN_074817</name>
</gene>
<evidence type="ECO:0000256" key="1">
    <source>
        <dbReference type="SAM" id="MobiDB-lite"/>
    </source>
</evidence>
<organism evidence="2 3">
    <name type="scientific">Dreissena polymorpha</name>
    <name type="common">Zebra mussel</name>
    <name type="synonym">Mytilus polymorpha</name>
    <dbReference type="NCBI Taxonomy" id="45954"/>
    <lineage>
        <taxon>Eukaryota</taxon>
        <taxon>Metazoa</taxon>
        <taxon>Spiralia</taxon>
        <taxon>Lophotrochozoa</taxon>
        <taxon>Mollusca</taxon>
        <taxon>Bivalvia</taxon>
        <taxon>Autobranchia</taxon>
        <taxon>Heteroconchia</taxon>
        <taxon>Euheterodonta</taxon>
        <taxon>Imparidentia</taxon>
        <taxon>Neoheterodontei</taxon>
        <taxon>Myida</taxon>
        <taxon>Dreissenoidea</taxon>
        <taxon>Dreissenidae</taxon>
        <taxon>Dreissena</taxon>
    </lineage>
</organism>
<dbReference type="Proteomes" id="UP000828390">
    <property type="component" value="Unassembled WGS sequence"/>
</dbReference>
<reference evidence="2" key="1">
    <citation type="journal article" date="2019" name="bioRxiv">
        <title>The Genome of the Zebra Mussel, Dreissena polymorpha: A Resource for Invasive Species Research.</title>
        <authorList>
            <person name="McCartney M.A."/>
            <person name="Auch B."/>
            <person name="Kono T."/>
            <person name="Mallez S."/>
            <person name="Zhang Y."/>
            <person name="Obille A."/>
            <person name="Becker A."/>
            <person name="Abrahante J.E."/>
            <person name="Garbe J."/>
            <person name="Badalamenti J.P."/>
            <person name="Herman A."/>
            <person name="Mangelson H."/>
            <person name="Liachko I."/>
            <person name="Sullivan S."/>
            <person name="Sone E.D."/>
            <person name="Koren S."/>
            <person name="Silverstein K.A.T."/>
            <person name="Beckman K.B."/>
            <person name="Gohl D.M."/>
        </authorList>
    </citation>
    <scope>NUCLEOTIDE SEQUENCE</scope>
    <source>
        <strain evidence="2">Duluth1</strain>
        <tissue evidence="2">Whole animal</tissue>
    </source>
</reference>
<keyword evidence="3" id="KW-1185">Reference proteome</keyword>
<proteinExistence type="predicted"/>
<dbReference type="EMBL" id="JAIWYP010000015">
    <property type="protein sequence ID" value="KAH3699855.1"/>
    <property type="molecule type" value="Genomic_DNA"/>
</dbReference>
<evidence type="ECO:0000313" key="2">
    <source>
        <dbReference type="EMBL" id="KAH3699855.1"/>
    </source>
</evidence>
<reference evidence="2" key="2">
    <citation type="submission" date="2020-11" db="EMBL/GenBank/DDBJ databases">
        <authorList>
            <person name="McCartney M.A."/>
            <person name="Auch B."/>
            <person name="Kono T."/>
            <person name="Mallez S."/>
            <person name="Becker A."/>
            <person name="Gohl D.M."/>
            <person name="Silverstein K.A.T."/>
            <person name="Koren S."/>
            <person name="Bechman K.B."/>
            <person name="Herman A."/>
            <person name="Abrahante J.E."/>
            <person name="Garbe J."/>
        </authorList>
    </citation>
    <scope>NUCLEOTIDE SEQUENCE</scope>
    <source>
        <strain evidence="2">Duluth1</strain>
        <tissue evidence="2">Whole animal</tissue>
    </source>
</reference>
<sequence length="77" mass="8370">MPRTKINKGKTTGSSKNAHDPSRRPVGTGAVRNRWTEYFRCSINTRVNQTPVSVRISAPSAASVIVEKSCYASSSTD</sequence>
<comment type="caution">
    <text evidence="2">The sequence shown here is derived from an EMBL/GenBank/DDBJ whole genome shotgun (WGS) entry which is preliminary data.</text>
</comment>
<dbReference type="AlphaFoldDB" id="A0A9D4BED2"/>
<protein>
    <submittedName>
        <fullName evidence="2">Uncharacterized protein</fullName>
    </submittedName>
</protein>
<feature type="region of interest" description="Disordered" evidence="1">
    <location>
        <begin position="1"/>
        <end position="29"/>
    </location>
</feature>
<name>A0A9D4BED2_DREPO</name>
<accession>A0A9D4BED2</accession>
<evidence type="ECO:0000313" key="3">
    <source>
        <dbReference type="Proteomes" id="UP000828390"/>
    </source>
</evidence>